<keyword evidence="6" id="KW-0472">Membrane</keyword>
<dbReference type="InterPro" id="IPR043504">
    <property type="entry name" value="Peptidase_S1_PA_chymotrypsin"/>
</dbReference>
<feature type="domain" description="Yeast cell wall synthesis Kre9/Knh1-like N-terminal" evidence="8">
    <location>
        <begin position="1266"/>
        <end position="1351"/>
    </location>
</feature>
<dbReference type="InterPro" id="IPR018466">
    <property type="entry name" value="Kre9/Knh1-like_N"/>
</dbReference>
<dbReference type="InterPro" id="IPR013783">
    <property type="entry name" value="Ig-like_fold"/>
</dbReference>
<evidence type="ECO:0000313" key="9">
    <source>
        <dbReference type="EMBL" id="KKN14889.1"/>
    </source>
</evidence>
<keyword evidence="3" id="KW-0732">Signal</keyword>
<evidence type="ECO:0000259" key="7">
    <source>
        <dbReference type="Pfam" id="PF07705"/>
    </source>
</evidence>
<evidence type="ECO:0000256" key="4">
    <source>
        <dbReference type="ARBA" id="ARBA00022801"/>
    </source>
</evidence>
<dbReference type="InterPro" id="IPR008969">
    <property type="entry name" value="CarboxyPept-like_regulatory"/>
</dbReference>
<protein>
    <submittedName>
        <fullName evidence="9">Uncharacterized protein</fullName>
    </submittedName>
</protein>
<evidence type="ECO:0000256" key="1">
    <source>
        <dbReference type="ARBA" id="ARBA00008764"/>
    </source>
</evidence>
<dbReference type="SUPFAM" id="SSF50494">
    <property type="entry name" value="Trypsin-like serine proteases"/>
    <property type="match status" value="1"/>
</dbReference>
<dbReference type="Gene3D" id="2.60.40.1120">
    <property type="entry name" value="Carboxypeptidase-like, regulatory domain"/>
    <property type="match status" value="3"/>
</dbReference>
<evidence type="ECO:0000256" key="6">
    <source>
        <dbReference type="SAM" id="Phobius"/>
    </source>
</evidence>
<proteinExistence type="inferred from homology"/>
<dbReference type="GO" id="GO:0008236">
    <property type="term" value="F:serine-type peptidase activity"/>
    <property type="evidence" value="ECO:0007669"/>
    <property type="project" value="UniProtKB-KW"/>
</dbReference>
<keyword evidence="4" id="KW-0378">Hydrolase</keyword>
<dbReference type="GO" id="GO:0006508">
    <property type="term" value="P:proteolysis"/>
    <property type="evidence" value="ECO:0007669"/>
    <property type="project" value="UniProtKB-KW"/>
</dbReference>
<reference evidence="9" key="1">
    <citation type="journal article" date="2015" name="Nature">
        <title>Complex archaea that bridge the gap between prokaryotes and eukaryotes.</title>
        <authorList>
            <person name="Spang A."/>
            <person name="Saw J.H."/>
            <person name="Jorgensen S.L."/>
            <person name="Zaremba-Niedzwiedzka K."/>
            <person name="Martijn J."/>
            <person name="Lind A.E."/>
            <person name="van Eijk R."/>
            <person name="Schleper C."/>
            <person name="Guy L."/>
            <person name="Ettema T.J."/>
        </authorList>
    </citation>
    <scope>NUCLEOTIDE SEQUENCE</scope>
</reference>
<dbReference type="Pfam" id="PF07705">
    <property type="entry name" value="CARDB"/>
    <property type="match status" value="1"/>
</dbReference>
<dbReference type="PRINTS" id="PR00839">
    <property type="entry name" value="V8PROTEASE"/>
</dbReference>
<feature type="transmembrane region" description="Helical" evidence="6">
    <location>
        <begin position="1454"/>
        <end position="1474"/>
    </location>
</feature>
<keyword evidence="2" id="KW-0645">Protease</keyword>
<gene>
    <name evidence="9" type="ORF">LCGC14_0991560</name>
</gene>
<keyword evidence="5" id="KW-0720">Serine protease</keyword>
<dbReference type="InterPro" id="IPR050966">
    <property type="entry name" value="Glutamyl_endopeptidase"/>
</dbReference>
<dbReference type="InterPro" id="IPR011635">
    <property type="entry name" value="CARDB"/>
</dbReference>
<dbReference type="Gene3D" id="2.40.10.10">
    <property type="entry name" value="Trypsin-like serine proteases"/>
    <property type="match status" value="2"/>
</dbReference>
<dbReference type="SUPFAM" id="SSF49478">
    <property type="entry name" value="Cna protein B-type domain"/>
    <property type="match status" value="2"/>
</dbReference>
<dbReference type="Pfam" id="PF10342">
    <property type="entry name" value="Kre9_KNH"/>
    <property type="match status" value="1"/>
</dbReference>
<dbReference type="EMBL" id="LAZR01003772">
    <property type="protein sequence ID" value="KKN14889.1"/>
    <property type="molecule type" value="Genomic_DNA"/>
</dbReference>
<dbReference type="InterPro" id="IPR009003">
    <property type="entry name" value="Peptidase_S1_PA"/>
</dbReference>
<feature type="domain" description="CARDB" evidence="7">
    <location>
        <begin position="417"/>
        <end position="507"/>
    </location>
</feature>
<name>A0A0F9NA86_9ZZZZ</name>
<comment type="caution">
    <text evidence="9">The sequence shown here is derived from an EMBL/GenBank/DDBJ whole genome shotgun (WGS) entry which is preliminary data.</text>
</comment>
<dbReference type="PANTHER" id="PTHR15462">
    <property type="entry name" value="SERINE PROTEASE"/>
    <property type="match status" value="1"/>
</dbReference>
<dbReference type="PANTHER" id="PTHR15462:SF8">
    <property type="entry name" value="SERINE PROTEASE"/>
    <property type="match status" value="1"/>
</dbReference>
<evidence type="ECO:0000256" key="5">
    <source>
        <dbReference type="ARBA" id="ARBA00022825"/>
    </source>
</evidence>
<evidence type="ECO:0000256" key="3">
    <source>
        <dbReference type="ARBA" id="ARBA00022729"/>
    </source>
</evidence>
<keyword evidence="6" id="KW-0812">Transmembrane</keyword>
<sequence length="1485" mass="164616">MFNTKKKSIKISALLIFGLLFLSNIYGVISTNSSESSEVIEADTEELIDTEVPIYDDNQDVISGLEPIDFIGEEVIEPSTYDRNAIEWRPIEESLRNVQYNAEIAGVSIATASYDIKTGVETITTPNFTPKPESSQESVMTVEPYEGLLNGIVSESVVNNPSGDQRSVISGQNVYPWRTIVKIYTSAADGSNWVGSGAMIDNFHVLTAGHVAFLPDNGGWASQLEIVPAMDTSDNPSDPYGHAWVTGMRSYTGWTVSESSSHDWAVLTLDRNVGTYTGWMGRTTAGSSSSIYSSLMNVAGYPVDFASGNRLVWDDNNGNGATANKHYYWADTGGGESGGPVWRYTGGSRYIMTVHAYGAAGGNPANPNSGTRLNNDKYDRIFTWLAADSAPTDKADLVDRGSAYDSVTSGTWTAGVTSVTLTNGLRNVGTAVSGNYYVHYYASFNTYISTSDYYIGTSTVENTGAFSSDSATFTGTLPASIPAGVYYIGWIIDKDNNVAEFDETNNKAVYVSQRTILGAPPPSGYIEVTVRDSVTYSLIPSAYVSVKDGTSTVIDSGYTDGSGFYNVTGLEIGWYYIDISKVGYYDQQKVDYINWDGDDDYLTFYMVEKPPDSGYIEVNVRDYDTSNPILSAYIQVTNMSSGLVIDSGYTNSAGFYNVTGLYIGWYEVSVSKVGYKDQTRQNYINWNGDDDYLWFYLQKMPANSGYIEVRTYNETGGPLSGVLVKAWNASGLVSSGLTNINGIYNITGLVIGWYEVNVTYLAYQEQSQSDYINWNGDDDYLSFWMVPNPPDSGYIEVTVYDSITTLPISWAIVEVTNQSTGLIIQTGYTDPTGFYKVVNLTVGWFTIEITRVGYHAQSQQTYINWAGDDDYLTFYMVEMPPDSGYIEVLVKDDDTLAPIQNALVSTYYTNGTYFSSGWTDSLGFYNVTGLYVGWYEVVISHSSYGGDSSYDYINWNGDDDYLSFFLVLKPPGWIEVIVLDSHSYFPIPNAFVRAYNTTSGELFDSGYTDALIGWWTVNVSLPGYDLESLLDYINWRGDDDYLTFYLDINVPLFSGTVAIFRDRLPWDLNMTEPVLRTYGISYTLYNSSDFGSVDLSSFDKVIIPSDQTQDFYDRLSGNSTWFESYVSNGGMLDLRLTDRGWAGSNWDGLVMPGGLNKTWAYLENVSINLPLHPILNNPFLVEDVELDGWFYSAHGYFHTYPTTAKKILLYPLVDEPVMLEFMYGSGFIVATMQTIEWNENKNLTRILENMILYDPGAGFTSINVTSPLSSDSWEVSSTQSITWDATGTIVNVKIDLYRGGTFVMELAASTPNDGSFTWVVPPGLTDSLLYQVRVSDADYPLTYDYSDDFEIEDLRSITVTSPISGDNWIMENDYYINWTSTGVIANVKIELFASSILVLEIAASTTNDGSFLWTVPDTLINYTDYIIRVSDFIDPTMYDDSDLFTITGVSGGGIPGYDILILSGLLIGVSLTIIKRKRKKLSIKS</sequence>
<dbReference type="InterPro" id="IPR008256">
    <property type="entry name" value="Peptidase_S1B"/>
</dbReference>
<dbReference type="SUPFAM" id="SSF49464">
    <property type="entry name" value="Carboxypeptidase regulatory domain-like"/>
    <property type="match status" value="3"/>
</dbReference>
<organism evidence="9">
    <name type="scientific">marine sediment metagenome</name>
    <dbReference type="NCBI Taxonomy" id="412755"/>
    <lineage>
        <taxon>unclassified sequences</taxon>
        <taxon>metagenomes</taxon>
        <taxon>ecological metagenomes</taxon>
    </lineage>
</organism>
<keyword evidence="6" id="KW-1133">Transmembrane helix</keyword>
<dbReference type="Pfam" id="PF13620">
    <property type="entry name" value="CarboxypepD_reg"/>
    <property type="match status" value="3"/>
</dbReference>
<dbReference type="Gene3D" id="2.60.40.10">
    <property type="entry name" value="Immunoglobulins"/>
    <property type="match status" value="1"/>
</dbReference>
<evidence type="ECO:0000259" key="8">
    <source>
        <dbReference type="Pfam" id="PF10342"/>
    </source>
</evidence>
<accession>A0A0F9NA86</accession>
<comment type="similarity">
    <text evidence="1">Belongs to the peptidase S1B family.</text>
</comment>
<evidence type="ECO:0000256" key="2">
    <source>
        <dbReference type="ARBA" id="ARBA00022670"/>
    </source>
</evidence>